<reference evidence="7 8" key="1">
    <citation type="journal article" date="2013" name="Genome Biol.">
        <title>The genome sequence of the most widely cultivated cacao type and its use to identify candidate genes regulating pod color.</title>
        <authorList>
            <person name="Motamayor J.C."/>
            <person name="Mockaitis K."/>
            <person name="Schmutz J."/>
            <person name="Haiminen N."/>
            <person name="Iii D.L."/>
            <person name="Cornejo O."/>
            <person name="Findley S.D."/>
            <person name="Zheng P."/>
            <person name="Utro F."/>
            <person name="Royaert S."/>
            <person name="Saski C."/>
            <person name="Jenkins J."/>
            <person name="Podicheti R."/>
            <person name="Zhao M."/>
            <person name="Scheffler B.E."/>
            <person name="Stack J.C."/>
            <person name="Feltus F.A."/>
            <person name="Mustiga G.M."/>
            <person name="Amores F."/>
            <person name="Phillips W."/>
            <person name="Marelli J.P."/>
            <person name="May G.D."/>
            <person name="Shapiro H."/>
            <person name="Ma J."/>
            <person name="Bustamante C.D."/>
            <person name="Schnell R.J."/>
            <person name="Main D."/>
            <person name="Gilbert D."/>
            <person name="Parida L."/>
            <person name="Kuhn D.N."/>
        </authorList>
    </citation>
    <scope>NUCLEOTIDE SEQUENCE [LARGE SCALE GENOMIC DNA]</scope>
    <source>
        <strain evidence="8">cv. Matina 1-6</strain>
    </source>
</reference>
<gene>
    <name evidence="7" type="ORF">TCM_028636</name>
</gene>
<dbReference type="SUPFAM" id="SSF57863">
    <property type="entry name" value="ArfGap/RecO-like zinc finger"/>
    <property type="match status" value="1"/>
</dbReference>
<dbReference type="HOGENOM" id="CLU_021712_0_0_1"/>
<organism evidence="7 8">
    <name type="scientific">Theobroma cacao</name>
    <name type="common">Cacao</name>
    <name type="synonym">Cocoa</name>
    <dbReference type="NCBI Taxonomy" id="3641"/>
    <lineage>
        <taxon>Eukaryota</taxon>
        <taxon>Viridiplantae</taxon>
        <taxon>Streptophyta</taxon>
        <taxon>Embryophyta</taxon>
        <taxon>Tracheophyta</taxon>
        <taxon>Spermatophyta</taxon>
        <taxon>Magnoliopsida</taxon>
        <taxon>eudicotyledons</taxon>
        <taxon>Gunneridae</taxon>
        <taxon>Pentapetalae</taxon>
        <taxon>rosids</taxon>
        <taxon>malvids</taxon>
        <taxon>Malvales</taxon>
        <taxon>Malvaceae</taxon>
        <taxon>Byttnerioideae</taxon>
        <taxon>Theobroma</taxon>
    </lineage>
</organism>
<proteinExistence type="predicted"/>
<dbReference type="PANTHER" id="PTHR46085:SF9">
    <property type="entry name" value="MUCIN-5AC-LIKE"/>
    <property type="match status" value="1"/>
</dbReference>
<accession>A0A061GC49</accession>
<dbReference type="Gramene" id="EOY26687">
    <property type="protein sequence ID" value="EOY26687"/>
    <property type="gene ID" value="TCM_028636"/>
</dbReference>
<evidence type="ECO:0000256" key="4">
    <source>
        <dbReference type="PROSITE-ProRule" id="PRU00288"/>
    </source>
</evidence>
<evidence type="ECO:0000256" key="3">
    <source>
        <dbReference type="ARBA" id="ARBA00022833"/>
    </source>
</evidence>
<evidence type="ECO:0000313" key="8">
    <source>
        <dbReference type="Proteomes" id="UP000026915"/>
    </source>
</evidence>
<dbReference type="GO" id="GO:0008270">
    <property type="term" value="F:zinc ion binding"/>
    <property type="evidence" value="ECO:0007669"/>
    <property type="project" value="UniProtKB-KW"/>
</dbReference>
<dbReference type="InParanoid" id="A0A061GC49"/>
<dbReference type="FunFam" id="1.10.220.150:FF:000005">
    <property type="entry name" value="Arf-GAP domain and FG repeat-containing protein 1"/>
    <property type="match status" value="1"/>
</dbReference>
<keyword evidence="2 4" id="KW-0863">Zinc-finger</keyword>
<dbReference type="Proteomes" id="UP000026915">
    <property type="component" value="Chromosome 6"/>
</dbReference>
<keyword evidence="1" id="KW-0479">Metal-binding</keyword>
<dbReference type="Gene3D" id="1.10.220.150">
    <property type="entry name" value="Arf GTPase activating protein"/>
    <property type="match status" value="1"/>
</dbReference>
<dbReference type="InterPro" id="IPR044820">
    <property type="entry name" value="AGD14-like"/>
</dbReference>
<dbReference type="OMA" id="DIPHPQC"/>
<feature type="compositionally biased region" description="Polar residues" evidence="5">
    <location>
        <begin position="334"/>
        <end position="356"/>
    </location>
</feature>
<keyword evidence="3" id="KW-0862">Zinc</keyword>
<feature type="region of interest" description="Disordered" evidence="5">
    <location>
        <begin position="270"/>
        <end position="356"/>
    </location>
</feature>
<dbReference type="Pfam" id="PF01412">
    <property type="entry name" value="ArfGap"/>
    <property type="match status" value="1"/>
</dbReference>
<keyword evidence="8" id="KW-1185">Reference proteome</keyword>
<dbReference type="InterPro" id="IPR001164">
    <property type="entry name" value="ArfGAP_dom"/>
</dbReference>
<evidence type="ECO:0000256" key="5">
    <source>
        <dbReference type="SAM" id="MobiDB-lite"/>
    </source>
</evidence>
<dbReference type="AlphaFoldDB" id="A0A061GC49"/>
<feature type="region of interest" description="Disordered" evidence="5">
    <location>
        <begin position="124"/>
        <end position="143"/>
    </location>
</feature>
<evidence type="ECO:0000256" key="1">
    <source>
        <dbReference type="ARBA" id="ARBA00022723"/>
    </source>
</evidence>
<evidence type="ECO:0000313" key="7">
    <source>
        <dbReference type="EMBL" id="EOY26687.1"/>
    </source>
</evidence>
<dbReference type="GO" id="GO:0005096">
    <property type="term" value="F:GTPase activator activity"/>
    <property type="evidence" value="ECO:0007669"/>
    <property type="project" value="InterPro"/>
</dbReference>
<dbReference type="PROSITE" id="PS50115">
    <property type="entry name" value="ARFGAP"/>
    <property type="match status" value="1"/>
</dbReference>
<dbReference type="PANTHER" id="PTHR46085">
    <property type="entry name" value="ARFGAP/RECO-RELATED"/>
    <property type="match status" value="1"/>
</dbReference>
<dbReference type="InterPro" id="IPR037278">
    <property type="entry name" value="ARFGAP/RecO"/>
</dbReference>
<protein>
    <recommendedName>
        <fullName evidence="6">Arf-GAP domain-containing protein</fullName>
    </recommendedName>
</protein>
<feature type="compositionally biased region" description="Basic and acidic residues" evidence="5">
    <location>
        <begin position="296"/>
        <end position="318"/>
    </location>
</feature>
<evidence type="ECO:0000256" key="2">
    <source>
        <dbReference type="ARBA" id="ARBA00022771"/>
    </source>
</evidence>
<dbReference type="InterPro" id="IPR038508">
    <property type="entry name" value="ArfGAP_dom_sf"/>
</dbReference>
<evidence type="ECO:0000259" key="6">
    <source>
        <dbReference type="PROSITE" id="PS50115"/>
    </source>
</evidence>
<dbReference type="PRINTS" id="PR00405">
    <property type="entry name" value="REVINTRACTNG"/>
</dbReference>
<dbReference type="STRING" id="3641.A0A061GC49"/>
<feature type="region of interest" description="Disordered" evidence="5">
    <location>
        <begin position="528"/>
        <end position="555"/>
    </location>
</feature>
<feature type="domain" description="Arf-GAP" evidence="6">
    <location>
        <begin position="12"/>
        <end position="130"/>
    </location>
</feature>
<feature type="compositionally biased region" description="Polar residues" evidence="5">
    <location>
        <begin position="448"/>
        <end position="461"/>
    </location>
</feature>
<feature type="region of interest" description="Disordered" evidence="5">
    <location>
        <begin position="164"/>
        <end position="200"/>
    </location>
</feature>
<dbReference type="eggNOG" id="KOG0702">
    <property type="taxonomic scope" value="Eukaryota"/>
</dbReference>
<name>A0A061GC49_THECC</name>
<dbReference type="CDD" id="cd08838">
    <property type="entry name" value="ArfGap_AGFG"/>
    <property type="match status" value="1"/>
</dbReference>
<sequence>MKGRITEDEKNEKIIRGLLKLPANRRCVNCNGLGPQYVCTNFSTFVCATCGGIHREFTHRVKSVSMAKFTSEEVDGLQGGGNESAKEVYFKEWGSRRQSVPDNSDIEGLRKFIKHVYVDRRYTGEKSVDRPPTPKKVDREDSCTHRSGLLSLPYLDIYERRSIGRSRTSERSDERDSRNIYEERRNPGHGKESQKHGDFRRISSNFEVVDDRFRDHTYETSKSEANWFSNRAHNLDRKPSIQHKALDSSRPREVRPLRDILDRIPTMRLSQDLKGDGGRLSNGSVHVEKTASSIRTRQDDRNSMEPKRPNSMGHERKNLGSPVKIKSDPEPALQMQQSPKYTSQYIPKPTSSPNSNNLVRIDCHTEGNQSKAASNVKSLDSVVPAAKAMGNVSAKPSTGGVLNAVIHHLPRTPSSIGVSPAAPLSNVLTSSPTSSSPSPKAVLVSAASPLTTSDGGSSSEANHVKQGQGIPQPQCSIFPDTAIQSTSYVPSGSPNLQSSQFVSQQIPQACSEVVFESLPSVQTLSGKKEFTEGHGTGPAVISHSGQSEQKSSGRKELPQHLFAATYSPAPVLSPGWQSVQAQGMGYCLQNSSSVQVPTVYQPAKSANTFDLDNGTHLLQSPMLSSMASWHGAQPNVLAPKSVMQSTSHVSPSAQWMPAQSSPDGGVPFQPFSSTAGMPLSSYMRQQVPNKLSPPGCQGVEVLGNNLAFFNTLNTNQQPGGIFSIPAIHGSSSVGGNPFA</sequence>
<dbReference type="SMART" id="SM00105">
    <property type="entry name" value="ArfGap"/>
    <property type="match status" value="1"/>
</dbReference>
<feature type="region of interest" description="Disordered" evidence="5">
    <location>
        <begin position="448"/>
        <end position="473"/>
    </location>
</feature>
<dbReference type="EMBL" id="CM001884">
    <property type="protein sequence ID" value="EOY26687.1"/>
    <property type="molecule type" value="Genomic_DNA"/>
</dbReference>